<dbReference type="Gene3D" id="2.60.40.1170">
    <property type="entry name" value="Mu homology domain, subdomain B"/>
    <property type="match status" value="2"/>
</dbReference>
<protein>
    <recommendedName>
        <fullName evidence="10">MHD domain-containing protein</fullName>
    </recommendedName>
</protein>
<dbReference type="InterPro" id="IPR036168">
    <property type="entry name" value="AP2_Mu_C_sf"/>
</dbReference>
<keyword evidence="6" id="KW-0168">Coated pit</keyword>
<dbReference type="eggNOG" id="KOG0938">
    <property type="taxonomic scope" value="Eukaryota"/>
</dbReference>
<dbReference type="GeneID" id="11495569"/>
<dbReference type="SUPFAM" id="SSF49447">
    <property type="entry name" value="Second domain of Mu2 adaptin subunit (ap50) of ap2 adaptor"/>
    <property type="match status" value="1"/>
</dbReference>
<dbReference type="SUPFAM" id="SSF64356">
    <property type="entry name" value="SNARE-like"/>
    <property type="match status" value="1"/>
</dbReference>
<dbReference type="Gene3D" id="3.30.450.60">
    <property type="match status" value="1"/>
</dbReference>
<dbReference type="InterPro" id="IPR011012">
    <property type="entry name" value="Longin-like_dom_sf"/>
</dbReference>
<dbReference type="OMA" id="VWKIPRI"/>
<dbReference type="Proteomes" id="UP000000689">
    <property type="component" value="Chromosome 7"/>
</dbReference>
<dbReference type="PANTHER" id="PTHR10529">
    <property type="entry name" value="AP COMPLEX SUBUNIT MU"/>
    <property type="match status" value="1"/>
</dbReference>
<dbReference type="InterPro" id="IPR001392">
    <property type="entry name" value="Clathrin_mu"/>
</dbReference>
<dbReference type="GO" id="GO:0030122">
    <property type="term" value="C:AP-2 adaptor complex"/>
    <property type="evidence" value="ECO:0007669"/>
    <property type="project" value="EnsemblFungi"/>
</dbReference>
<organism evidence="11 12">
    <name type="scientific">Naumovozyma dairenensis (strain ATCC 10597 / BCRC 20456 / CBS 421 / NBRC 0211 / NRRL Y-12639)</name>
    <name type="common">Saccharomyces dairenensis</name>
    <dbReference type="NCBI Taxonomy" id="1071378"/>
    <lineage>
        <taxon>Eukaryota</taxon>
        <taxon>Fungi</taxon>
        <taxon>Dikarya</taxon>
        <taxon>Ascomycota</taxon>
        <taxon>Saccharomycotina</taxon>
        <taxon>Saccharomycetes</taxon>
        <taxon>Saccharomycetales</taxon>
        <taxon>Saccharomycetaceae</taxon>
        <taxon>Naumovozyma</taxon>
    </lineage>
</organism>
<dbReference type="Pfam" id="PF00928">
    <property type="entry name" value="Adap_comp_sub"/>
    <property type="match status" value="1"/>
</dbReference>
<sequence>MINGILIYSPRGELIVSKLFKGTLKRSIADIFRIQVINNLDVRSPILTLGSTTFHHIRSSKDSDNLWLVAATRNNANSAAIWEFLYKLDSMLIEYGLNKEEYLKEEFMIVHELLDVMLGSCGIPLETEPSKVIAKMSVKPAKLHHNNTSSLLDGHLGSKGNNEISMPKFLKRNDSSQSHDSNFSFNDFSWRPKDIKHKKNEVILHVNEKINILVAKDGSILKAYVDGSIDLQTRLSGTPVCQFGLNDSLTLGSNDSEYSSRNGRTGNNKSSMLDSNLSNKVLSKASVGNVILEDCKFHQCVSLDKFDRERIIKFVPPDGSVELMKYHIRNNLNLPFKITPIVTNSVTGDALDYRIALKSLFPGRLSAKGVVLHIPVPPGVMDCNISVSNGTCKFVPAENAMVWKFNKYNGLTENTLSAVTVPSKEVNQTTLQQWARPPMSLDFEILMFSNSGLVVRYFTISEGHQNYKAVKWIKYVSKSGSYEVRF</sequence>
<dbReference type="InterPro" id="IPR028565">
    <property type="entry name" value="MHD"/>
</dbReference>
<evidence type="ECO:0000256" key="7">
    <source>
        <dbReference type="ARBA" id="ARBA00023329"/>
    </source>
</evidence>
<dbReference type="GO" id="GO:0006897">
    <property type="term" value="P:endocytosis"/>
    <property type="evidence" value="ECO:0007669"/>
    <property type="project" value="UniProtKB-KW"/>
</dbReference>
<keyword evidence="12" id="KW-1185">Reference proteome</keyword>
<dbReference type="InterPro" id="IPR050431">
    <property type="entry name" value="Adaptor_comp_med_subunit"/>
</dbReference>
<dbReference type="STRING" id="1071378.G0WE58"/>
<comment type="subcellular location">
    <subcellularLocation>
        <location evidence="1">Cytoplasmic vesicle membrane</location>
    </subcellularLocation>
    <subcellularLocation>
        <location evidence="8">Membrane</location>
        <location evidence="8">Coated pit</location>
    </subcellularLocation>
</comment>
<dbReference type="KEGG" id="ndi:NDAI_0G02920"/>
<dbReference type="CDD" id="cd09251">
    <property type="entry name" value="AP-2_Mu2_Cterm"/>
    <property type="match status" value="1"/>
</dbReference>
<keyword evidence="4 9" id="KW-0653">Protein transport</keyword>
<accession>G0WE58</accession>
<evidence type="ECO:0000256" key="1">
    <source>
        <dbReference type="ARBA" id="ARBA00004156"/>
    </source>
</evidence>
<dbReference type="OrthoDB" id="10259133at2759"/>
<keyword evidence="7" id="KW-0968">Cytoplasmic vesicle</keyword>
<evidence type="ECO:0000313" key="11">
    <source>
        <dbReference type="EMBL" id="CCD26069.2"/>
    </source>
</evidence>
<reference evidence="11 12" key="1">
    <citation type="journal article" date="2011" name="Proc. Natl. Acad. Sci. U.S.A.">
        <title>Evolutionary erosion of yeast sex chromosomes by mating-type switching accidents.</title>
        <authorList>
            <person name="Gordon J.L."/>
            <person name="Armisen D."/>
            <person name="Proux-Wera E."/>
            <person name="Oheigeartaigh S.S."/>
            <person name="Byrne K.P."/>
            <person name="Wolfe K.H."/>
        </authorList>
    </citation>
    <scope>NUCLEOTIDE SEQUENCE [LARGE SCALE GENOMIC DNA]</scope>
    <source>
        <strain evidence="12">ATCC 10597 / BCRC 20456 / CBS 421 / NBRC 0211 / NRRL Y-12639</strain>
    </source>
</reference>
<keyword evidence="5" id="KW-0472">Membrane</keyword>
<evidence type="ECO:0000256" key="4">
    <source>
        <dbReference type="ARBA" id="ARBA00022927"/>
    </source>
</evidence>
<evidence type="ECO:0000256" key="9">
    <source>
        <dbReference type="PIRNR" id="PIRNR005992"/>
    </source>
</evidence>
<dbReference type="PIRSF" id="PIRSF005992">
    <property type="entry name" value="Clathrin_mu"/>
    <property type="match status" value="1"/>
</dbReference>
<evidence type="ECO:0000259" key="10">
    <source>
        <dbReference type="PROSITE" id="PS51072"/>
    </source>
</evidence>
<evidence type="ECO:0000313" key="12">
    <source>
        <dbReference type="Proteomes" id="UP000000689"/>
    </source>
</evidence>
<dbReference type="GO" id="GO:0006886">
    <property type="term" value="P:intracellular protein transport"/>
    <property type="evidence" value="ECO:0007669"/>
    <property type="project" value="UniProtKB-UniRule"/>
</dbReference>
<feature type="domain" description="MHD" evidence="10">
    <location>
        <begin position="199"/>
        <end position="485"/>
    </location>
</feature>
<comment type="similarity">
    <text evidence="9">Belongs to the adaptor complexes medium subunit family.</text>
</comment>
<name>G0WE58_NAUDC</name>
<keyword evidence="3" id="KW-0254">Endocytosis</keyword>
<proteinExistence type="inferred from homology"/>
<dbReference type="AlphaFoldDB" id="G0WE58"/>
<evidence type="ECO:0000256" key="8">
    <source>
        <dbReference type="ARBA" id="ARBA00037878"/>
    </source>
</evidence>
<evidence type="ECO:0000256" key="2">
    <source>
        <dbReference type="ARBA" id="ARBA00022448"/>
    </source>
</evidence>
<keyword evidence="2 9" id="KW-0813">Transport</keyword>
<dbReference type="PROSITE" id="PS51072">
    <property type="entry name" value="MHD"/>
    <property type="match status" value="1"/>
</dbReference>
<dbReference type="HOGENOM" id="CLU_026996_5_2_1"/>
<dbReference type="InterPro" id="IPR043512">
    <property type="entry name" value="Mu2_C"/>
</dbReference>
<dbReference type="EMBL" id="HE580273">
    <property type="protein sequence ID" value="CCD26069.2"/>
    <property type="molecule type" value="Genomic_DNA"/>
</dbReference>
<evidence type="ECO:0000256" key="3">
    <source>
        <dbReference type="ARBA" id="ARBA00022583"/>
    </source>
</evidence>
<dbReference type="RefSeq" id="XP_003671312.2">
    <property type="nucleotide sequence ID" value="XM_003671264.2"/>
</dbReference>
<evidence type="ECO:0000256" key="6">
    <source>
        <dbReference type="ARBA" id="ARBA00023176"/>
    </source>
</evidence>
<gene>
    <name evidence="11" type="primary">NDAI0G02920</name>
    <name evidence="11" type="ordered locus">NDAI_0G02920</name>
</gene>
<dbReference type="PRINTS" id="PR00314">
    <property type="entry name" value="CLATHRINADPT"/>
</dbReference>
<evidence type="ECO:0000256" key="5">
    <source>
        <dbReference type="ARBA" id="ARBA00023136"/>
    </source>
</evidence>